<keyword evidence="6 9" id="KW-0133">Cell shape</keyword>
<feature type="domain" description="L,D-TPase catalytic" evidence="11">
    <location>
        <begin position="138"/>
        <end position="263"/>
    </location>
</feature>
<comment type="pathway">
    <text evidence="1 9">Cell wall biogenesis; peptidoglycan biosynthesis.</text>
</comment>
<name>A0ABR9VC43_9CYAN</name>
<dbReference type="SUPFAM" id="SSF141523">
    <property type="entry name" value="L,D-transpeptidase catalytic domain-like"/>
    <property type="match status" value="1"/>
</dbReference>
<dbReference type="RefSeq" id="WP_096571689.1">
    <property type="nucleotide sequence ID" value="NZ_JADEWB010000013.1"/>
</dbReference>
<evidence type="ECO:0000256" key="6">
    <source>
        <dbReference type="ARBA" id="ARBA00022960"/>
    </source>
</evidence>
<evidence type="ECO:0000256" key="4">
    <source>
        <dbReference type="ARBA" id="ARBA00022679"/>
    </source>
</evidence>
<evidence type="ECO:0000256" key="2">
    <source>
        <dbReference type="ARBA" id="ARBA00005992"/>
    </source>
</evidence>
<proteinExistence type="inferred from homology"/>
<keyword evidence="5" id="KW-0378">Hydrolase</keyword>
<evidence type="ECO:0000256" key="8">
    <source>
        <dbReference type="ARBA" id="ARBA00023316"/>
    </source>
</evidence>
<dbReference type="PANTHER" id="PTHR30582:SF24">
    <property type="entry name" value="L,D-TRANSPEPTIDASE ERFK_SRFK-RELATED"/>
    <property type="match status" value="1"/>
</dbReference>
<evidence type="ECO:0000256" key="7">
    <source>
        <dbReference type="ARBA" id="ARBA00022984"/>
    </source>
</evidence>
<dbReference type="InterPro" id="IPR038063">
    <property type="entry name" value="Transpep_catalytic_dom"/>
</dbReference>
<feature type="active site" description="Nucleophile" evidence="9">
    <location>
        <position position="239"/>
    </location>
</feature>
<evidence type="ECO:0000256" key="5">
    <source>
        <dbReference type="ARBA" id="ARBA00022801"/>
    </source>
</evidence>
<dbReference type="Gene3D" id="2.40.440.10">
    <property type="entry name" value="L,D-transpeptidase catalytic domain-like"/>
    <property type="match status" value="1"/>
</dbReference>
<comment type="similarity">
    <text evidence="2">Belongs to the YkuD family.</text>
</comment>
<accession>A0ABR9VC43</accession>
<comment type="caution">
    <text evidence="12">The sequence shown here is derived from an EMBL/GenBank/DDBJ whole genome shotgun (WGS) entry which is preliminary data.</text>
</comment>
<evidence type="ECO:0000256" key="1">
    <source>
        <dbReference type="ARBA" id="ARBA00004752"/>
    </source>
</evidence>
<dbReference type="PROSITE" id="PS52029">
    <property type="entry name" value="LD_TPASE"/>
    <property type="match status" value="1"/>
</dbReference>
<dbReference type="InterPro" id="IPR005490">
    <property type="entry name" value="LD_TPept_cat_dom"/>
</dbReference>
<keyword evidence="3" id="KW-0328">Glycosyltransferase</keyword>
<gene>
    <name evidence="12" type="ORF">IQ227_04280</name>
</gene>
<feature type="region of interest" description="Disordered" evidence="10">
    <location>
        <begin position="40"/>
        <end position="62"/>
    </location>
</feature>
<dbReference type="EMBL" id="JADEWB010000013">
    <property type="protein sequence ID" value="MBE9235277.1"/>
    <property type="molecule type" value="Genomic_DNA"/>
</dbReference>
<evidence type="ECO:0000256" key="10">
    <source>
        <dbReference type="SAM" id="MobiDB-lite"/>
    </source>
</evidence>
<dbReference type="Proteomes" id="UP000606776">
    <property type="component" value="Unassembled WGS sequence"/>
</dbReference>
<evidence type="ECO:0000313" key="12">
    <source>
        <dbReference type="EMBL" id="MBE9235277.1"/>
    </source>
</evidence>
<keyword evidence="7 9" id="KW-0573">Peptidoglycan synthesis</keyword>
<dbReference type="Pfam" id="PF03734">
    <property type="entry name" value="YkuD"/>
    <property type="match status" value="1"/>
</dbReference>
<feature type="active site" description="Proton donor/acceptor" evidence="9">
    <location>
        <position position="223"/>
    </location>
</feature>
<evidence type="ECO:0000313" key="13">
    <source>
        <dbReference type="Proteomes" id="UP000606776"/>
    </source>
</evidence>
<dbReference type="InterPro" id="IPR050979">
    <property type="entry name" value="LD-transpeptidase"/>
</dbReference>
<keyword evidence="8 9" id="KW-0961">Cell wall biogenesis/degradation</keyword>
<reference evidence="12 13" key="1">
    <citation type="submission" date="2020-10" db="EMBL/GenBank/DDBJ databases">
        <authorList>
            <person name="Castelo-Branco R."/>
            <person name="Eusebio N."/>
            <person name="Adriana R."/>
            <person name="Vieira A."/>
            <person name="Brugerolle De Fraissinette N."/>
            <person name="Rezende De Castro R."/>
            <person name="Schneider M.P."/>
            <person name="Vasconcelos V."/>
            <person name="Leao P.N."/>
        </authorList>
    </citation>
    <scope>NUCLEOTIDE SEQUENCE [LARGE SCALE GENOMIC DNA]</scope>
    <source>
        <strain evidence="12 13">LEGE 00250</strain>
    </source>
</reference>
<evidence type="ECO:0000259" key="11">
    <source>
        <dbReference type="PROSITE" id="PS52029"/>
    </source>
</evidence>
<organism evidence="12 13">
    <name type="scientific">Sphaerospermopsis aphanizomenoides LEGE 00250</name>
    <dbReference type="NCBI Taxonomy" id="2777972"/>
    <lineage>
        <taxon>Bacteria</taxon>
        <taxon>Bacillati</taxon>
        <taxon>Cyanobacteriota</taxon>
        <taxon>Cyanophyceae</taxon>
        <taxon>Nostocales</taxon>
        <taxon>Aphanizomenonaceae</taxon>
        <taxon>Sphaerospermopsis</taxon>
        <taxon>Sphaerospermopsis aphanizomenoides</taxon>
    </lineage>
</organism>
<protein>
    <submittedName>
        <fullName evidence="12">L,D-transpeptidase family protein</fullName>
    </submittedName>
</protein>
<keyword evidence="4" id="KW-0808">Transferase</keyword>
<dbReference type="PANTHER" id="PTHR30582">
    <property type="entry name" value="L,D-TRANSPEPTIDASE"/>
    <property type="match status" value="1"/>
</dbReference>
<sequence length="264" mass="29039">MAMARNESVARMVMFLCFGTAILSLAVHWHSMRTTAQLNPSVSTTLRKNSTSPTDSSKNISPGISIGETAFGASFPSSPSNSTAGKKYVASAADTPKNTKLVFPEQIEKQKTNSKPKGFFFRGVDESTSVQGSQSTQTEVVVDLSDRRVYVYRYDQVIASYPIAIGKKGWETPTGSFQVIHKEHHPIWKHPITGKIYEAGTDSPLGDRWIGFWSDGRNEIGFHGTPDTDLIGAAVSHGCLRMRNPDVRMLYQQLDLGTPVLVRN</sequence>
<evidence type="ECO:0000256" key="9">
    <source>
        <dbReference type="PROSITE-ProRule" id="PRU01373"/>
    </source>
</evidence>
<dbReference type="CDD" id="cd16913">
    <property type="entry name" value="YkuD_like"/>
    <property type="match status" value="1"/>
</dbReference>
<evidence type="ECO:0000256" key="3">
    <source>
        <dbReference type="ARBA" id="ARBA00022676"/>
    </source>
</evidence>
<keyword evidence="13" id="KW-1185">Reference proteome</keyword>